<dbReference type="AlphaFoldDB" id="A0A3T1D4Q4"/>
<gene>
    <name evidence="1" type="ORF">KCTCHS21_24950</name>
</gene>
<dbReference type="OrthoDB" id="2679573at2"/>
<keyword evidence="2" id="KW-1185">Reference proteome</keyword>
<accession>A0A3T1D4Q4</accession>
<evidence type="ECO:0000313" key="1">
    <source>
        <dbReference type="EMBL" id="BBI33096.1"/>
    </source>
</evidence>
<protein>
    <recommendedName>
        <fullName evidence="3">LXG domain-containing protein</fullName>
    </recommendedName>
</protein>
<sequence>MEMVDRGQFIECLYREVGDMLSRAKQTYLTDSETLQKLDMVYGGVETIKHRFPSSEAWWEQAAAGLEEIRIRLVTMSENRLYTS</sequence>
<dbReference type="KEGG" id="cohn:KCTCHS21_24950"/>
<dbReference type="Proteomes" id="UP000289856">
    <property type="component" value="Chromosome"/>
</dbReference>
<name>A0A3T1D4Q4_9BACL</name>
<dbReference type="EMBL" id="AP019400">
    <property type="protein sequence ID" value="BBI33096.1"/>
    <property type="molecule type" value="Genomic_DNA"/>
</dbReference>
<dbReference type="RefSeq" id="WP_130608263.1">
    <property type="nucleotide sequence ID" value="NZ_AP019400.1"/>
</dbReference>
<evidence type="ECO:0000313" key="2">
    <source>
        <dbReference type="Proteomes" id="UP000289856"/>
    </source>
</evidence>
<organism evidence="1 2">
    <name type="scientific">Cohnella abietis</name>
    <dbReference type="NCBI Taxonomy" id="2507935"/>
    <lineage>
        <taxon>Bacteria</taxon>
        <taxon>Bacillati</taxon>
        <taxon>Bacillota</taxon>
        <taxon>Bacilli</taxon>
        <taxon>Bacillales</taxon>
        <taxon>Paenibacillaceae</taxon>
        <taxon>Cohnella</taxon>
    </lineage>
</organism>
<reference evidence="1 2" key="1">
    <citation type="submission" date="2019-01" db="EMBL/GenBank/DDBJ databases">
        <title>Complete genome sequence of Cohnella hallensis HS21 isolated from Korean fir (Abies koreana) rhizospheric soil.</title>
        <authorList>
            <person name="Jiang L."/>
            <person name="Kang S.W."/>
            <person name="Kim S."/>
            <person name="Jung J."/>
            <person name="Kim C.Y."/>
            <person name="Kim D.H."/>
            <person name="Kim S.W."/>
            <person name="Lee J."/>
        </authorList>
    </citation>
    <scope>NUCLEOTIDE SEQUENCE [LARGE SCALE GENOMIC DNA]</scope>
    <source>
        <strain evidence="1 2">HS21</strain>
    </source>
</reference>
<proteinExistence type="predicted"/>
<evidence type="ECO:0008006" key="3">
    <source>
        <dbReference type="Google" id="ProtNLM"/>
    </source>
</evidence>